<sequence>MNSHFSIHIPLFVSTIDFKNIFVTLRLFL</sequence>
<dbReference type="EMBL" id="GBXM01086287">
    <property type="protein sequence ID" value="JAH22290.1"/>
    <property type="molecule type" value="Transcribed_RNA"/>
</dbReference>
<dbReference type="EMBL" id="GBXM01092229">
    <property type="protein sequence ID" value="JAH16348.1"/>
    <property type="molecule type" value="Transcribed_RNA"/>
</dbReference>
<accession>A0A0E9QJV3</accession>
<dbReference type="AlphaFoldDB" id="A0A0E9QJV3"/>
<proteinExistence type="predicted"/>
<name>A0A0E9QJV3_ANGAN</name>
<protein>
    <submittedName>
        <fullName evidence="1">Uncharacterized protein</fullName>
    </submittedName>
</protein>
<organism evidence="1">
    <name type="scientific">Anguilla anguilla</name>
    <name type="common">European freshwater eel</name>
    <name type="synonym">Muraena anguilla</name>
    <dbReference type="NCBI Taxonomy" id="7936"/>
    <lineage>
        <taxon>Eukaryota</taxon>
        <taxon>Metazoa</taxon>
        <taxon>Chordata</taxon>
        <taxon>Craniata</taxon>
        <taxon>Vertebrata</taxon>
        <taxon>Euteleostomi</taxon>
        <taxon>Actinopterygii</taxon>
        <taxon>Neopterygii</taxon>
        <taxon>Teleostei</taxon>
        <taxon>Anguilliformes</taxon>
        <taxon>Anguillidae</taxon>
        <taxon>Anguilla</taxon>
    </lineage>
</organism>
<reference evidence="1" key="2">
    <citation type="journal article" date="2015" name="Fish Shellfish Immunol.">
        <title>Early steps in the European eel (Anguilla anguilla)-Vibrio vulnificus interaction in the gills: Role of the RtxA13 toxin.</title>
        <authorList>
            <person name="Callol A."/>
            <person name="Pajuelo D."/>
            <person name="Ebbesson L."/>
            <person name="Teles M."/>
            <person name="MacKenzie S."/>
            <person name="Amaro C."/>
        </authorList>
    </citation>
    <scope>NUCLEOTIDE SEQUENCE</scope>
</reference>
<evidence type="ECO:0000313" key="1">
    <source>
        <dbReference type="EMBL" id="JAH16348.1"/>
    </source>
</evidence>
<reference evidence="1" key="1">
    <citation type="submission" date="2014-11" db="EMBL/GenBank/DDBJ databases">
        <authorList>
            <person name="Amaro Gonzalez C."/>
        </authorList>
    </citation>
    <scope>NUCLEOTIDE SEQUENCE</scope>
</reference>